<evidence type="ECO:0000313" key="2">
    <source>
        <dbReference type="EMBL" id="KAF2445967.1"/>
    </source>
</evidence>
<feature type="compositionally biased region" description="Basic and acidic residues" evidence="1">
    <location>
        <begin position="52"/>
        <end position="61"/>
    </location>
</feature>
<gene>
    <name evidence="2" type="ORF">P171DRAFT_277164</name>
</gene>
<accession>A0A9P4PL13</accession>
<dbReference type="OrthoDB" id="4790878at2759"/>
<name>A0A9P4PL13_9PLEO</name>
<keyword evidence="3" id="KW-1185">Reference proteome</keyword>
<dbReference type="PANTHER" id="PTHR42085:SF1">
    <property type="entry name" value="F-BOX DOMAIN-CONTAINING PROTEIN"/>
    <property type="match status" value="1"/>
</dbReference>
<evidence type="ECO:0000313" key="3">
    <source>
        <dbReference type="Proteomes" id="UP000799764"/>
    </source>
</evidence>
<dbReference type="PANTHER" id="PTHR42085">
    <property type="entry name" value="F-BOX DOMAIN-CONTAINING PROTEIN"/>
    <property type="match status" value="1"/>
</dbReference>
<dbReference type="InterPro" id="IPR038883">
    <property type="entry name" value="AN11006-like"/>
</dbReference>
<dbReference type="Proteomes" id="UP000799764">
    <property type="component" value="Unassembled WGS sequence"/>
</dbReference>
<reference evidence="2" key="1">
    <citation type="journal article" date="2020" name="Stud. Mycol.">
        <title>101 Dothideomycetes genomes: a test case for predicting lifestyles and emergence of pathogens.</title>
        <authorList>
            <person name="Haridas S."/>
            <person name="Albert R."/>
            <person name="Binder M."/>
            <person name="Bloem J."/>
            <person name="Labutti K."/>
            <person name="Salamov A."/>
            <person name="Andreopoulos B."/>
            <person name="Baker S."/>
            <person name="Barry K."/>
            <person name="Bills G."/>
            <person name="Bluhm B."/>
            <person name="Cannon C."/>
            <person name="Castanera R."/>
            <person name="Culley D."/>
            <person name="Daum C."/>
            <person name="Ezra D."/>
            <person name="Gonzalez J."/>
            <person name="Henrissat B."/>
            <person name="Kuo A."/>
            <person name="Liang C."/>
            <person name="Lipzen A."/>
            <person name="Lutzoni F."/>
            <person name="Magnuson J."/>
            <person name="Mondo S."/>
            <person name="Nolan M."/>
            <person name="Ohm R."/>
            <person name="Pangilinan J."/>
            <person name="Park H.-J."/>
            <person name="Ramirez L."/>
            <person name="Alfaro M."/>
            <person name="Sun H."/>
            <person name="Tritt A."/>
            <person name="Yoshinaga Y."/>
            <person name="Zwiers L.-H."/>
            <person name="Turgeon B."/>
            <person name="Goodwin S."/>
            <person name="Spatafora J."/>
            <person name="Crous P."/>
            <person name="Grigoriev I."/>
        </authorList>
    </citation>
    <scope>NUCLEOTIDE SEQUENCE</scope>
    <source>
        <strain evidence="2">CBS 690.94</strain>
    </source>
</reference>
<evidence type="ECO:0000256" key="1">
    <source>
        <dbReference type="SAM" id="MobiDB-lite"/>
    </source>
</evidence>
<feature type="region of interest" description="Disordered" evidence="1">
    <location>
        <begin position="50"/>
        <end position="78"/>
    </location>
</feature>
<dbReference type="EMBL" id="MU001499">
    <property type="protein sequence ID" value="KAF2445967.1"/>
    <property type="molecule type" value="Genomic_DNA"/>
</dbReference>
<sequence>MSSPTNDITSPLLQLPGELRNHIYEFAPTTSRPLVTYISTGNRTRPVLYLPPDEKHPEIADHSITPPTTERSCDHDHQRHSYNQLKLANKQIFHETKGLELKFNCDASLFQRFSYLCVS</sequence>
<proteinExistence type="predicted"/>
<comment type="caution">
    <text evidence="2">The sequence shown here is derived from an EMBL/GenBank/DDBJ whole genome shotgun (WGS) entry which is preliminary data.</text>
</comment>
<protein>
    <submittedName>
        <fullName evidence="2">Uncharacterized protein</fullName>
    </submittedName>
</protein>
<dbReference type="AlphaFoldDB" id="A0A9P4PL13"/>
<organism evidence="2 3">
    <name type="scientific">Karstenula rhodostoma CBS 690.94</name>
    <dbReference type="NCBI Taxonomy" id="1392251"/>
    <lineage>
        <taxon>Eukaryota</taxon>
        <taxon>Fungi</taxon>
        <taxon>Dikarya</taxon>
        <taxon>Ascomycota</taxon>
        <taxon>Pezizomycotina</taxon>
        <taxon>Dothideomycetes</taxon>
        <taxon>Pleosporomycetidae</taxon>
        <taxon>Pleosporales</taxon>
        <taxon>Massarineae</taxon>
        <taxon>Didymosphaeriaceae</taxon>
        <taxon>Karstenula</taxon>
    </lineage>
</organism>